<dbReference type="EMBL" id="BPQQ01000086">
    <property type="protein sequence ID" value="GJE03663.1"/>
    <property type="molecule type" value="Genomic_DNA"/>
</dbReference>
<evidence type="ECO:0000313" key="2">
    <source>
        <dbReference type="EMBL" id="GJE03663.1"/>
    </source>
</evidence>
<reference evidence="2" key="2">
    <citation type="submission" date="2021-08" db="EMBL/GenBank/DDBJ databases">
        <authorList>
            <person name="Tani A."/>
            <person name="Ola A."/>
            <person name="Ogura Y."/>
            <person name="Katsura K."/>
            <person name="Hayashi T."/>
        </authorList>
    </citation>
    <scope>NUCLEOTIDE SEQUENCE</scope>
    <source>
        <strain evidence="2">DSM 17168</strain>
    </source>
</reference>
<keyword evidence="1" id="KW-0472">Membrane</keyword>
<protein>
    <submittedName>
        <fullName evidence="2">Uncharacterized protein</fullName>
    </submittedName>
</protein>
<feature type="transmembrane region" description="Helical" evidence="1">
    <location>
        <begin position="60"/>
        <end position="78"/>
    </location>
</feature>
<dbReference type="Proteomes" id="UP001055153">
    <property type="component" value="Unassembled WGS sequence"/>
</dbReference>
<accession>A0ABQ4SPE0</accession>
<sequence length="88" mass="8869">MAGSAALIVLTAATLESPWWGVAYILVFGLGSVAGMALLSCIIAVPLTLTASALTVANRALQVIVGMATAAIGLHILVERVPSLLAVI</sequence>
<evidence type="ECO:0000256" key="1">
    <source>
        <dbReference type="SAM" id="Phobius"/>
    </source>
</evidence>
<comment type="caution">
    <text evidence="2">The sequence shown here is derived from an EMBL/GenBank/DDBJ whole genome shotgun (WGS) entry which is preliminary data.</text>
</comment>
<keyword evidence="3" id="KW-1185">Reference proteome</keyword>
<keyword evidence="1" id="KW-0812">Transmembrane</keyword>
<name>A0ABQ4SPE0_9HYPH</name>
<evidence type="ECO:0000313" key="3">
    <source>
        <dbReference type="Proteomes" id="UP001055153"/>
    </source>
</evidence>
<proteinExistence type="predicted"/>
<reference evidence="2" key="1">
    <citation type="journal article" date="2021" name="Front. Microbiol.">
        <title>Comprehensive Comparative Genomics and Phenotyping of Methylobacterium Species.</title>
        <authorList>
            <person name="Alessa O."/>
            <person name="Ogura Y."/>
            <person name="Fujitani Y."/>
            <person name="Takami H."/>
            <person name="Hayashi T."/>
            <person name="Sahin N."/>
            <person name="Tani A."/>
        </authorList>
    </citation>
    <scope>NUCLEOTIDE SEQUENCE</scope>
    <source>
        <strain evidence="2">DSM 17168</strain>
    </source>
</reference>
<organism evidence="2 3">
    <name type="scientific">Methylobacterium isbiliense</name>
    <dbReference type="NCBI Taxonomy" id="315478"/>
    <lineage>
        <taxon>Bacteria</taxon>
        <taxon>Pseudomonadati</taxon>
        <taxon>Pseudomonadota</taxon>
        <taxon>Alphaproteobacteria</taxon>
        <taxon>Hyphomicrobiales</taxon>
        <taxon>Methylobacteriaceae</taxon>
        <taxon>Methylobacterium</taxon>
    </lineage>
</organism>
<gene>
    <name evidence="2" type="ORF">GMJLKIPL_5620</name>
</gene>
<feature type="transmembrane region" description="Helical" evidence="1">
    <location>
        <begin position="24"/>
        <end position="48"/>
    </location>
</feature>
<keyword evidence="1" id="KW-1133">Transmembrane helix</keyword>